<protein>
    <submittedName>
        <fullName evidence="2">FAD-dependent monooxygenase</fullName>
    </submittedName>
</protein>
<dbReference type="SUPFAM" id="SSF51905">
    <property type="entry name" value="FAD/NAD(P)-binding domain"/>
    <property type="match status" value="1"/>
</dbReference>
<organism evidence="2 3">
    <name type="scientific">Mesorhizobium salmacidum</name>
    <dbReference type="NCBI Taxonomy" id="3015171"/>
    <lineage>
        <taxon>Bacteria</taxon>
        <taxon>Pseudomonadati</taxon>
        <taxon>Pseudomonadota</taxon>
        <taxon>Alphaproteobacteria</taxon>
        <taxon>Hyphomicrobiales</taxon>
        <taxon>Phyllobacteriaceae</taxon>
        <taxon>Mesorhizobium</taxon>
    </lineage>
</organism>
<dbReference type="Proteomes" id="UP001387293">
    <property type="component" value="Unassembled WGS sequence"/>
</dbReference>
<dbReference type="InterPro" id="IPR050407">
    <property type="entry name" value="Geranylgeranyl_reductase"/>
</dbReference>
<proteinExistence type="predicted"/>
<dbReference type="InterPro" id="IPR002938">
    <property type="entry name" value="FAD-bd"/>
</dbReference>
<keyword evidence="2" id="KW-0560">Oxidoreductase</keyword>
<accession>A0ABU8KX17</accession>
<name>A0ABU8KX17_9HYPH</name>
<keyword evidence="3" id="KW-1185">Reference proteome</keyword>
<dbReference type="Gene3D" id="3.50.50.60">
    <property type="entry name" value="FAD/NAD(P)-binding domain"/>
    <property type="match status" value="1"/>
</dbReference>
<dbReference type="GO" id="GO:0004497">
    <property type="term" value="F:monooxygenase activity"/>
    <property type="evidence" value="ECO:0007669"/>
    <property type="project" value="UniProtKB-KW"/>
</dbReference>
<dbReference type="PRINTS" id="PR00420">
    <property type="entry name" value="RNGMNOXGNASE"/>
</dbReference>
<dbReference type="RefSeq" id="WP_337107093.1">
    <property type="nucleotide sequence ID" value="NZ_JAPYKS010000010.1"/>
</dbReference>
<comment type="caution">
    <text evidence="2">The sequence shown here is derived from an EMBL/GenBank/DDBJ whole genome shotgun (WGS) entry which is preliminary data.</text>
</comment>
<evidence type="ECO:0000313" key="3">
    <source>
        <dbReference type="Proteomes" id="UP001387293"/>
    </source>
</evidence>
<dbReference type="Pfam" id="PF01494">
    <property type="entry name" value="FAD_binding_3"/>
    <property type="match status" value="1"/>
</dbReference>
<dbReference type="EMBL" id="JAPYKS010000010">
    <property type="protein sequence ID" value="MEI9410234.1"/>
    <property type="molecule type" value="Genomic_DNA"/>
</dbReference>
<dbReference type="PANTHER" id="PTHR42685:SF22">
    <property type="entry name" value="CONDITIONED MEDIUM FACTOR RECEPTOR 1"/>
    <property type="match status" value="1"/>
</dbReference>
<evidence type="ECO:0000259" key="1">
    <source>
        <dbReference type="Pfam" id="PF01494"/>
    </source>
</evidence>
<feature type="domain" description="FAD-binding" evidence="1">
    <location>
        <begin position="2"/>
        <end position="167"/>
    </location>
</feature>
<dbReference type="PANTHER" id="PTHR42685">
    <property type="entry name" value="GERANYLGERANYL DIPHOSPHATE REDUCTASE"/>
    <property type="match status" value="1"/>
</dbReference>
<dbReference type="InterPro" id="IPR036188">
    <property type="entry name" value="FAD/NAD-bd_sf"/>
</dbReference>
<sequence>MYDAIVIGAGPSGSSAALALRGQGRSVAIIEAGEFPRRKVCGEFISAVNLELLDRLEAGVAVRAKAGPEVKRVALFASGPCIQAGMPRAAGDAFGRALGRDVLDGILLDTARNAGADVFQPWRAVEIASNGDRAIVRIANKDGQTSLSGQVVIAAHGSWGHGRLPTNLPKSSAASDLFGFKAHFRGASLARDLMPLLVFPGGYGGMVWADQDRISLSCCIRRDVLARLRKKGGATSAAQAVHAHILASCPAVVSTVGDASLEGEWLAAGPIRPGMRPRFADDIFRVGNIAGESHPIIAEGISMALQSSWLLAGELARFEQWDRTARLAVGNRYSRAWSRQFATRIHAAALLARIAVLPRSNTAMKAFVGWFPNSLTLGARLSGKTKALPALSHP</sequence>
<keyword evidence="2" id="KW-0503">Monooxygenase</keyword>
<reference evidence="2 3" key="1">
    <citation type="submission" date="2022-12" db="EMBL/GenBank/DDBJ databases">
        <authorList>
            <person name="Muema E."/>
        </authorList>
    </citation>
    <scope>NUCLEOTIDE SEQUENCE [LARGE SCALE GENOMIC DNA]</scope>
    <source>
        <strain evidence="3">1326</strain>
    </source>
</reference>
<gene>
    <name evidence="2" type="ORF">O7A60_15810</name>
</gene>
<evidence type="ECO:0000313" key="2">
    <source>
        <dbReference type="EMBL" id="MEI9410234.1"/>
    </source>
</evidence>